<protein>
    <submittedName>
        <fullName evidence="1">Uncharacterized protein</fullName>
    </submittedName>
</protein>
<accession>A0ABD2PL42</accession>
<dbReference type="EMBL" id="JBJKFK010005599">
    <property type="protein sequence ID" value="KAL3308237.1"/>
    <property type="molecule type" value="Genomic_DNA"/>
</dbReference>
<keyword evidence="2" id="KW-1185">Reference proteome</keyword>
<name>A0ABD2PL42_9PLAT</name>
<dbReference type="Proteomes" id="UP001626550">
    <property type="component" value="Unassembled WGS sequence"/>
</dbReference>
<comment type="caution">
    <text evidence="1">The sequence shown here is derived from an EMBL/GenBank/DDBJ whole genome shotgun (WGS) entry which is preliminary data.</text>
</comment>
<evidence type="ECO:0000313" key="2">
    <source>
        <dbReference type="Proteomes" id="UP001626550"/>
    </source>
</evidence>
<reference evidence="1 2" key="1">
    <citation type="submission" date="2024-11" db="EMBL/GenBank/DDBJ databases">
        <title>Adaptive evolution of stress response genes in parasites aligns with host niche diversity.</title>
        <authorList>
            <person name="Hahn C."/>
            <person name="Resl P."/>
        </authorList>
    </citation>
    <scope>NUCLEOTIDE SEQUENCE [LARGE SCALE GENOMIC DNA]</scope>
    <source>
        <strain evidence="1">EGGRZ-B1_66</strain>
        <tissue evidence="1">Body</tissue>
    </source>
</reference>
<sequence length="266" mass="30249">MQPGSARPATNEASKLEALDHQFCYGRTNLSINNSLLNGFDSGLGNLEDTKDTCNHIDGHWKALNCMQQRGKERYKNESLFHLEVFLFFTDPAPLMRSVTYICQPGNLKLFSKYLPSCYLKSESELRHCSLIQKREIEEAVKNVLHHELARFDERKSSGQNEYLKMIKQKFLQASCASTLGKIDCVKRALFGTCTDENGVILMENFYRETLQLDCEPSRSLGQIQSSSFAVYPPSLPDNRSSRTHHHVQCISILAFLLPSLMMNTV</sequence>
<proteinExistence type="predicted"/>
<evidence type="ECO:0000313" key="1">
    <source>
        <dbReference type="EMBL" id="KAL3308237.1"/>
    </source>
</evidence>
<dbReference type="AlphaFoldDB" id="A0ABD2PL42"/>
<organism evidence="1 2">
    <name type="scientific">Cichlidogyrus casuarinus</name>
    <dbReference type="NCBI Taxonomy" id="1844966"/>
    <lineage>
        <taxon>Eukaryota</taxon>
        <taxon>Metazoa</taxon>
        <taxon>Spiralia</taxon>
        <taxon>Lophotrochozoa</taxon>
        <taxon>Platyhelminthes</taxon>
        <taxon>Monogenea</taxon>
        <taxon>Monopisthocotylea</taxon>
        <taxon>Dactylogyridea</taxon>
        <taxon>Ancyrocephalidae</taxon>
        <taxon>Cichlidogyrus</taxon>
    </lineage>
</organism>
<gene>
    <name evidence="1" type="ORF">Ciccas_013235</name>
</gene>